<keyword evidence="1" id="KW-0732">Signal</keyword>
<reference evidence="2 4" key="1">
    <citation type="journal article" date="2014" name="BMC Genomics">
        <title>Genome sequence of Anopheles sinensis provides insight into genetics basis of mosquito competence for malaria parasites.</title>
        <authorList>
            <person name="Zhou D."/>
            <person name="Zhang D."/>
            <person name="Ding G."/>
            <person name="Shi L."/>
            <person name="Hou Q."/>
            <person name="Ye Y."/>
            <person name="Xu Y."/>
            <person name="Zhou H."/>
            <person name="Xiong C."/>
            <person name="Li S."/>
            <person name="Yu J."/>
            <person name="Hong S."/>
            <person name="Yu X."/>
            <person name="Zou P."/>
            <person name="Chen C."/>
            <person name="Chang X."/>
            <person name="Wang W."/>
            <person name="Lv Y."/>
            <person name="Sun Y."/>
            <person name="Ma L."/>
            <person name="Shen B."/>
            <person name="Zhu C."/>
        </authorList>
    </citation>
    <scope>NUCLEOTIDE SEQUENCE [LARGE SCALE GENOMIC DNA]</scope>
</reference>
<evidence type="ECO:0000256" key="1">
    <source>
        <dbReference type="SAM" id="SignalP"/>
    </source>
</evidence>
<dbReference type="Proteomes" id="UP000030765">
    <property type="component" value="Unassembled WGS sequence"/>
</dbReference>
<feature type="chain" id="PRO_5001784826" evidence="1">
    <location>
        <begin position="22"/>
        <end position="110"/>
    </location>
</feature>
<evidence type="ECO:0000313" key="4">
    <source>
        <dbReference type="Proteomes" id="UP000030765"/>
    </source>
</evidence>
<feature type="signal peptide" evidence="1">
    <location>
        <begin position="1"/>
        <end position="21"/>
    </location>
</feature>
<organism evidence="2">
    <name type="scientific">Anopheles sinensis</name>
    <name type="common">Mosquito</name>
    <dbReference type="NCBI Taxonomy" id="74873"/>
    <lineage>
        <taxon>Eukaryota</taxon>
        <taxon>Metazoa</taxon>
        <taxon>Ecdysozoa</taxon>
        <taxon>Arthropoda</taxon>
        <taxon>Hexapoda</taxon>
        <taxon>Insecta</taxon>
        <taxon>Pterygota</taxon>
        <taxon>Neoptera</taxon>
        <taxon>Endopterygota</taxon>
        <taxon>Diptera</taxon>
        <taxon>Nematocera</taxon>
        <taxon>Culicoidea</taxon>
        <taxon>Culicidae</taxon>
        <taxon>Anophelinae</taxon>
        <taxon>Anopheles</taxon>
    </lineage>
</organism>
<dbReference type="EnsemblMetazoa" id="ASIC018534-RA">
    <property type="protein sequence ID" value="ASIC018534-PA"/>
    <property type="gene ID" value="ASIC018534"/>
</dbReference>
<dbReference type="VEuPathDB" id="VectorBase:ASIC018534"/>
<keyword evidence="4" id="KW-1185">Reference proteome</keyword>
<sequence>MNSNAVALLLFVALAVCIGDSAEIPPLPVQDDQNGASSSETQDCKCTEVALYRRRQQPQGLTRPLPTGERPHTSVFPCHKDICVCGVAWRILPAAEMCGHRERFGRDTTP</sequence>
<evidence type="ECO:0000313" key="2">
    <source>
        <dbReference type="EMBL" id="KFB50496.1"/>
    </source>
</evidence>
<gene>
    <name evidence="2" type="ORF">ZHAS_00018534</name>
</gene>
<evidence type="ECO:0000313" key="3">
    <source>
        <dbReference type="EnsemblMetazoa" id="ASIC018534-PA"/>
    </source>
</evidence>
<reference evidence="3" key="2">
    <citation type="submission" date="2020-05" db="UniProtKB">
        <authorList>
            <consortium name="EnsemblMetazoa"/>
        </authorList>
    </citation>
    <scope>IDENTIFICATION</scope>
</reference>
<dbReference type="EMBL" id="KE525348">
    <property type="protein sequence ID" value="KFB50496.1"/>
    <property type="molecule type" value="Genomic_DNA"/>
</dbReference>
<accession>A0A084WJV2</accession>
<dbReference type="AlphaFoldDB" id="A0A084WJV2"/>
<protein>
    <submittedName>
        <fullName evidence="2">AGAP007049-PA-like protein</fullName>
    </submittedName>
</protein>
<dbReference type="EMBL" id="ATLV01024076">
    <property type="status" value="NOT_ANNOTATED_CDS"/>
    <property type="molecule type" value="Genomic_DNA"/>
</dbReference>
<proteinExistence type="predicted"/>
<name>A0A084WJV2_ANOSI</name>